<proteinExistence type="predicted"/>
<dbReference type="InterPro" id="IPR013154">
    <property type="entry name" value="ADH-like_N"/>
</dbReference>
<name>A0A2K8KT47_9GAMM</name>
<dbReference type="RefSeq" id="WP_100258126.1">
    <property type="nucleotide sequence ID" value="NZ_CP011797.1"/>
</dbReference>
<dbReference type="InterPro" id="IPR036291">
    <property type="entry name" value="NAD(P)-bd_dom_sf"/>
</dbReference>
<dbReference type="Proteomes" id="UP000229757">
    <property type="component" value="Chromosome"/>
</dbReference>
<gene>
    <name evidence="2" type="ORF">REIFOR_02784</name>
</gene>
<reference evidence="2 3" key="1">
    <citation type="journal article" date="2017" name="Environ. Microbiol.">
        <title>Genomic and physiological analyses of 'Reinekea forsetii' reveal a versatile opportunistic lifestyle during spring algae blooms.</title>
        <authorList>
            <person name="Avci B."/>
            <person name="Hahnke R.L."/>
            <person name="Chafee M."/>
            <person name="Fischer T."/>
            <person name="Gruber-Vodicka H."/>
            <person name="Tegetmeyer H.E."/>
            <person name="Harder J."/>
            <person name="Fuchs B.M."/>
            <person name="Amann R.I."/>
            <person name="Teeling H."/>
        </authorList>
    </citation>
    <scope>NUCLEOTIDE SEQUENCE [LARGE SCALE GENOMIC DNA]</scope>
    <source>
        <strain evidence="2 3">Hel1_31_D35</strain>
    </source>
</reference>
<dbReference type="Pfam" id="PF08240">
    <property type="entry name" value="ADH_N"/>
    <property type="match status" value="1"/>
</dbReference>
<dbReference type="AlphaFoldDB" id="A0A2K8KT47"/>
<dbReference type="SUPFAM" id="SSF50129">
    <property type="entry name" value="GroES-like"/>
    <property type="match status" value="1"/>
</dbReference>
<dbReference type="KEGG" id="rfo:REIFOR_02784"/>
<dbReference type="EMBL" id="CP011797">
    <property type="protein sequence ID" value="ATX77905.1"/>
    <property type="molecule type" value="Genomic_DNA"/>
</dbReference>
<protein>
    <submittedName>
        <fullName evidence="2">Alcohol dehydrogenase</fullName>
        <ecNumber evidence="2">1.1.1.1</ecNumber>
    </submittedName>
</protein>
<sequence length="328" mass="35650">MKAIIYRQYGAAEVLQLADRPTPSPLANEVLIRVHAAEATKSDCELRSFHFPVQWFWLPLRLALGIRKPKRQILGGYFAGQITQVGAAVQNFAPGERVFGSSQLRFGAYGEYLCLPSDYTLATIPDGLSYAEAAAVPLGGLNALHFMDRAGIQAGEHVLINGAGGSIGTYAVQIAKQRGAQVTAVDSGTKAALLRGLGADRVIDYRQTDFRQSPASYDVILDMVASSPYGRTMRALRPKGRYLMANPTLLKMLQSVVTSIFSSQRALFAFAGETRAELHCLQQMLSTGELKAVVDRVYPMSEAVDAHRRVESEQRLGSVVIQIGTAES</sequence>
<dbReference type="SUPFAM" id="SSF51735">
    <property type="entry name" value="NAD(P)-binding Rossmann-fold domains"/>
    <property type="match status" value="1"/>
</dbReference>
<accession>A0A2K8KT47</accession>
<dbReference type="SMART" id="SM00829">
    <property type="entry name" value="PKS_ER"/>
    <property type="match status" value="1"/>
</dbReference>
<dbReference type="GO" id="GO:0004022">
    <property type="term" value="F:alcohol dehydrogenase (NAD+) activity"/>
    <property type="evidence" value="ECO:0007669"/>
    <property type="project" value="UniProtKB-EC"/>
</dbReference>
<dbReference type="CDD" id="cd08267">
    <property type="entry name" value="MDR1"/>
    <property type="match status" value="1"/>
</dbReference>
<dbReference type="Gene3D" id="3.90.180.10">
    <property type="entry name" value="Medium-chain alcohol dehydrogenases, catalytic domain"/>
    <property type="match status" value="1"/>
</dbReference>
<organism evidence="2 3">
    <name type="scientific">Reinekea forsetii</name>
    <dbReference type="NCBI Taxonomy" id="1336806"/>
    <lineage>
        <taxon>Bacteria</taxon>
        <taxon>Pseudomonadati</taxon>
        <taxon>Pseudomonadota</taxon>
        <taxon>Gammaproteobacteria</taxon>
        <taxon>Oceanospirillales</taxon>
        <taxon>Saccharospirillaceae</taxon>
        <taxon>Reinekea</taxon>
    </lineage>
</organism>
<dbReference type="PANTHER" id="PTHR44013">
    <property type="entry name" value="ZINC-TYPE ALCOHOL DEHYDROGENASE-LIKE PROTEIN C16A3.02C"/>
    <property type="match status" value="1"/>
</dbReference>
<evidence type="ECO:0000313" key="3">
    <source>
        <dbReference type="Proteomes" id="UP000229757"/>
    </source>
</evidence>
<dbReference type="InterPro" id="IPR011032">
    <property type="entry name" value="GroES-like_sf"/>
</dbReference>
<dbReference type="Pfam" id="PF13602">
    <property type="entry name" value="ADH_zinc_N_2"/>
    <property type="match status" value="1"/>
</dbReference>
<keyword evidence="2" id="KW-0560">Oxidoreductase</keyword>
<dbReference type="InterPro" id="IPR020843">
    <property type="entry name" value="ER"/>
</dbReference>
<dbReference type="OrthoDB" id="4190732at2"/>
<evidence type="ECO:0000259" key="1">
    <source>
        <dbReference type="SMART" id="SM00829"/>
    </source>
</evidence>
<dbReference type="InterPro" id="IPR052733">
    <property type="entry name" value="Chloroplast_QOR"/>
</dbReference>
<evidence type="ECO:0000313" key="2">
    <source>
        <dbReference type="EMBL" id="ATX77905.1"/>
    </source>
</evidence>
<dbReference type="Gene3D" id="3.40.50.720">
    <property type="entry name" value="NAD(P)-binding Rossmann-like Domain"/>
    <property type="match status" value="1"/>
</dbReference>
<feature type="domain" description="Enoyl reductase (ER)" evidence="1">
    <location>
        <begin position="10"/>
        <end position="321"/>
    </location>
</feature>
<dbReference type="EC" id="1.1.1.1" evidence="2"/>
<dbReference type="PANTHER" id="PTHR44013:SF1">
    <property type="entry name" value="ZINC-TYPE ALCOHOL DEHYDROGENASE-LIKE PROTEIN C16A3.02C"/>
    <property type="match status" value="1"/>
</dbReference>
<keyword evidence="3" id="KW-1185">Reference proteome</keyword>